<dbReference type="GO" id="GO:0005524">
    <property type="term" value="F:ATP binding"/>
    <property type="evidence" value="ECO:0007669"/>
    <property type="project" value="UniProtKB-KW"/>
</dbReference>
<dbReference type="NCBIfam" id="TIGR00382">
    <property type="entry name" value="clpX"/>
    <property type="match status" value="1"/>
</dbReference>
<dbReference type="InterPro" id="IPR004487">
    <property type="entry name" value="Clp_protease_ATP-bd_su_ClpX"/>
</dbReference>
<dbReference type="GO" id="GO:0051603">
    <property type="term" value="P:proteolysis involved in protein catabolic process"/>
    <property type="evidence" value="ECO:0007669"/>
    <property type="project" value="TreeGrafter"/>
</dbReference>
<protein>
    <submittedName>
        <fullName evidence="13">CLP protease regulatory subunit CLPX1, mitochondrial isoform X1</fullName>
    </submittedName>
</protein>
<dbReference type="RefSeq" id="XP_031383612.1">
    <property type="nucleotide sequence ID" value="XM_031527752.1"/>
</dbReference>
<dbReference type="SUPFAM" id="SSF52540">
    <property type="entry name" value="P-loop containing nucleoside triphosphate hydrolases"/>
    <property type="match status" value="1"/>
</dbReference>
<keyword evidence="12" id="KW-1185">Reference proteome</keyword>
<dbReference type="GO" id="GO:0140662">
    <property type="term" value="F:ATP-dependent protein folding chaperone"/>
    <property type="evidence" value="ECO:0007669"/>
    <property type="project" value="InterPro"/>
</dbReference>
<dbReference type="AlphaFoldDB" id="A0A6P8CHQ3"/>
<dbReference type="Proteomes" id="UP000515151">
    <property type="component" value="Chromosome 2"/>
</dbReference>
<keyword evidence="2" id="KW-0547">Nucleotide-binding</keyword>
<comment type="similarity">
    <text evidence="8">Belongs to the ClpX chaperone family.</text>
</comment>
<dbReference type="GO" id="GO:0008233">
    <property type="term" value="F:peptidase activity"/>
    <property type="evidence" value="ECO:0007669"/>
    <property type="project" value="UniProtKB-KW"/>
</dbReference>
<sequence length="588" mass="63387">MTAVLKSRSSREIASLTVSQFRCFMANSYRTSSSNWDSFFTHSPYHFTSFKPVSLRGDFTEKGTQLLNDRKISLSSSGKRSDFVCDETGVSDYSSVTYGYDRNWSGNLGIVSSYGDPPEVWQPPGGGVTVRLGDSRTNPGKLGGGGSGGGGFDSSSKEGSWGGSNWGHNFPTPKEICKGLDKFVIGQERAKKVLSVAVYNHYKRIYHDSMQRPAGEAGNGSGDVMEDDSVELEKSNILLMGPTGSGKTLLAKTLARFVNVPFVIADATTLTQAGYVGEDVESILHKLLTVSDYNVAAAQQGIVYIDEVDKITKKAESINLSRDVSGEGVQQALLKMLEGTVVNVPEKGARKHPRGDNIQIDTKDILFICGGAFIDLEKTISERRQDSSIGFGAPVRANMRAGGVTNATVTSSLLETVESSDLISYGLIPEFVGRFPILVSLSALTENQLVQVLTEPKNALGKQYKKMFQMNGVKLHFTDDALRLVARKAIAKNTGARGLRSLLESILMDAMYEIPDVRMGDDIIDAVIVDEEAIGVGAKGSGAKILYGKGAFDRYLAQSKAKDQEATVEGSDGEPEAEAEIPKIVASM</sequence>
<dbReference type="Gene3D" id="1.10.8.60">
    <property type="match status" value="1"/>
</dbReference>
<evidence type="ECO:0000259" key="10">
    <source>
        <dbReference type="SMART" id="SM00382"/>
    </source>
</evidence>
<name>A0A6P8CHQ3_PUNGR</name>
<keyword evidence="3" id="KW-0378">Hydrolase</keyword>
<dbReference type="Pfam" id="PF07724">
    <property type="entry name" value="AAA_2"/>
    <property type="match status" value="1"/>
</dbReference>
<feature type="domain" description="AAA+ ATPase" evidence="10">
    <location>
        <begin position="233"/>
        <end position="395"/>
    </location>
</feature>
<evidence type="ECO:0000313" key="12">
    <source>
        <dbReference type="Proteomes" id="UP000515151"/>
    </source>
</evidence>
<evidence type="ECO:0000256" key="7">
    <source>
        <dbReference type="ARBA" id="ARBA00055633"/>
    </source>
</evidence>
<evidence type="ECO:0000259" key="11">
    <source>
        <dbReference type="SMART" id="SM01086"/>
    </source>
</evidence>
<feature type="domain" description="Clp ATPase C-terminal" evidence="11">
    <location>
        <begin position="444"/>
        <end position="536"/>
    </location>
</feature>
<dbReference type="GO" id="GO:0016887">
    <property type="term" value="F:ATP hydrolysis activity"/>
    <property type="evidence" value="ECO:0007669"/>
    <property type="project" value="InterPro"/>
</dbReference>
<dbReference type="PANTHER" id="PTHR48102">
    <property type="entry name" value="ATP-DEPENDENT CLP PROTEASE ATP-BINDING SUBUNIT CLPX-LIKE, MITOCHONDRIAL-RELATED"/>
    <property type="match status" value="1"/>
</dbReference>
<comment type="function">
    <text evidence="7">ATP-dependent specificity component of the mitochondrial Clp protease. It directs the protease to specific substrates. Can perform chaperone functions in the absence of ClpP.</text>
</comment>
<dbReference type="OrthoDB" id="1721884at2759"/>
<organism evidence="12 13">
    <name type="scientific">Punica granatum</name>
    <name type="common">Pomegranate</name>
    <dbReference type="NCBI Taxonomy" id="22663"/>
    <lineage>
        <taxon>Eukaryota</taxon>
        <taxon>Viridiplantae</taxon>
        <taxon>Streptophyta</taxon>
        <taxon>Embryophyta</taxon>
        <taxon>Tracheophyta</taxon>
        <taxon>Spermatophyta</taxon>
        <taxon>Magnoliopsida</taxon>
        <taxon>eudicotyledons</taxon>
        <taxon>Gunneridae</taxon>
        <taxon>Pentapetalae</taxon>
        <taxon>rosids</taxon>
        <taxon>malvids</taxon>
        <taxon>Myrtales</taxon>
        <taxon>Lythraceae</taxon>
        <taxon>Punica</taxon>
    </lineage>
</organism>
<evidence type="ECO:0000256" key="1">
    <source>
        <dbReference type="ARBA" id="ARBA00004173"/>
    </source>
</evidence>
<keyword evidence="13" id="KW-0645">Protease</keyword>
<dbReference type="NCBIfam" id="NF003745">
    <property type="entry name" value="PRK05342.1"/>
    <property type="match status" value="1"/>
</dbReference>
<dbReference type="InterPro" id="IPR003959">
    <property type="entry name" value="ATPase_AAA_core"/>
</dbReference>
<evidence type="ECO:0000256" key="3">
    <source>
        <dbReference type="ARBA" id="ARBA00022801"/>
    </source>
</evidence>
<dbReference type="GeneID" id="116197576"/>
<dbReference type="FunFam" id="1.10.8.60:FF:000002">
    <property type="entry name" value="ATP-dependent Clp protease ATP-binding subunit ClpX"/>
    <property type="match status" value="1"/>
</dbReference>
<dbReference type="GO" id="GO:0051082">
    <property type="term" value="F:unfolded protein binding"/>
    <property type="evidence" value="ECO:0007669"/>
    <property type="project" value="InterPro"/>
</dbReference>
<dbReference type="SMART" id="SM00382">
    <property type="entry name" value="AAA"/>
    <property type="match status" value="1"/>
</dbReference>
<keyword evidence="6" id="KW-0496">Mitochondrion</keyword>
<evidence type="ECO:0000256" key="5">
    <source>
        <dbReference type="ARBA" id="ARBA00022946"/>
    </source>
</evidence>
<evidence type="ECO:0000256" key="9">
    <source>
        <dbReference type="SAM" id="MobiDB-lite"/>
    </source>
</evidence>
<feature type="region of interest" description="Disordered" evidence="9">
    <location>
        <begin position="563"/>
        <end position="588"/>
    </location>
</feature>
<feature type="compositionally biased region" description="Gly residues" evidence="9">
    <location>
        <begin position="141"/>
        <end position="152"/>
    </location>
</feature>
<dbReference type="GO" id="GO:0005759">
    <property type="term" value="C:mitochondrial matrix"/>
    <property type="evidence" value="ECO:0007669"/>
    <property type="project" value="TreeGrafter"/>
</dbReference>
<reference evidence="12" key="1">
    <citation type="journal article" date="2020" name="Plant Biotechnol. J.">
        <title>The pomegranate (Punica granatum L.) draft genome dissects genetic divergence between soft- and hard-seeded cultivars.</title>
        <authorList>
            <person name="Luo X."/>
            <person name="Li H."/>
            <person name="Wu Z."/>
            <person name="Yao W."/>
            <person name="Zhao P."/>
            <person name="Cao D."/>
            <person name="Yu H."/>
            <person name="Li K."/>
            <person name="Poudel K."/>
            <person name="Zhao D."/>
            <person name="Zhang F."/>
            <person name="Xia X."/>
            <person name="Chen L."/>
            <person name="Wang Q."/>
            <person name="Jing D."/>
            <person name="Cao S."/>
        </authorList>
    </citation>
    <scope>NUCLEOTIDE SEQUENCE [LARGE SCALE GENOMIC DNA]</scope>
    <source>
        <strain evidence="12">cv. Tunisia</strain>
    </source>
</reference>
<dbReference type="InterPro" id="IPR019489">
    <property type="entry name" value="Clp_ATPase_C"/>
</dbReference>
<dbReference type="InterPro" id="IPR027417">
    <property type="entry name" value="P-loop_NTPase"/>
</dbReference>
<dbReference type="SMART" id="SM01086">
    <property type="entry name" value="ClpB_D2-small"/>
    <property type="match status" value="1"/>
</dbReference>
<gene>
    <name evidence="13" type="primary">LOC116197576</name>
</gene>
<dbReference type="Pfam" id="PF10431">
    <property type="entry name" value="ClpB_D2-small"/>
    <property type="match status" value="1"/>
</dbReference>
<evidence type="ECO:0000256" key="2">
    <source>
        <dbReference type="ARBA" id="ARBA00022741"/>
    </source>
</evidence>
<dbReference type="InterPro" id="IPR003593">
    <property type="entry name" value="AAA+_ATPase"/>
</dbReference>
<keyword evidence="5" id="KW-0809">Transit peptide</keyword>
<feature type="region of interest" description="Disordered" evidence="9">
    <location>
        <begin position="136"/>
        <end position="165"/>
    </location>
</feature>
<dbReference type="CDD" id="cd19497">
    <property type="entry name" value="RecA-like_ClpX"/>
    <property type="match status" value="1"/>
</dbReference>
<reference evidence="13" key="2">
    <citation type="submission" date="2025-08" db="UniProtKB">
        <authorList>
            <consortium name="RefSeq"/>
        </authorList>
    </citation>
    <scope>IDENTIFICATION</scope>
    <source>
        <tissue evidence="13">Leaf</tissue>
    </source>
</reference>
<evidence type="ECO:0000313" key="13">
    <source>
        <dbReference type="RefSeq" id="XP_031383612.1"/>
    </source>
</evidence>
<evidence type="ECO:0000256" key="4">
    <source>
        <dbReference type="ARBA" id="ARBA00022840"/>
    </source>
</evidence>
<accession>A0A6P8CHQ3</accession>
<keyword evidence="4" id="KW-0067">ATP-binding</keyword>
<dbReference type="FunFam" id="3.40.50.300:FF:000560">
    <property type="entry name" value="CLP protease regulatory subunit CLPX3 mitochondrial"/>
    <property type="match status" value="1"/>
</dbReference>
<proteinExistence type="inferred from homology"/>
<dbReference type="PANTHER" id="PTHR48102:SF6">
    <property type="entry name" value="CLP PROTEASE REGULATORY SUBUNIT CLPX1, MITOCHONDRIAL"/>
    <property type="match status" value="1"/>
</dbReference>
<evidence type="ECO:0000256" key="8">
    <source>
        <dbReference type="ARBA" id="ARBA00061242"/>
    </source>
</evidence>
<evidence type="ECO:0000256" key="6">
    <source>
        <dbReference type="ARBA" id="ARBA00023128"/>
    </source>
</evidence>
<comment type="subcellular location">
    <subcellularLocation>
        <location evidence="1">Mitochondrion</location>
    </subcellularLocation>
</comment>
<dbReference type="InterPro" id="IPR050052">
    <property type="entry name" value="ATP-dep_Clp_protease_ClpX"/>
</dbReference>
<dbReference type="Gene3D" id="3.40.50.300">
    <property type="entry name" value="P-loop containing nucleotide triphosphate hydrolases"/>
    <property type="match status" value="1"/>
</dbReference>